<evidence type="ECO:0000313" key="1">
    <source>
        <dbReference type="EMBL" id="KAI0035338.1"/>
    </source>
</evidence>
<organism evidence="1 2">
    <name type="scientific">Vararia minispora EC-137</name>
    <dbReference type="NCBI Taxonomy" id="1314806"/>
    <lineage>
        <taxon>Eukaryota</taxon>
        <taxon>Fungi</taxon>
        <taxon>Dikarya</taxon>
        <taxon>Basidiomycota</taxon>
        <taxon>Agaricomycotina</taxon>
        <taxon>Agaricomycetes</taxon>
        <taxon>Russulales</taxon>
        <taxon>Lachnocladiaceae</taxon>
        <taxon>Vararia</taxon>
    </lineage>
</organism>
<name>A0ACB8QU28_9AGAM</name>
<reference evidence="1" key="2">
    <citation type="journal article" date="2022" name="New Phytol.">
        <title>Evolutionary transition to the ectomycorrhizal habit in the genomes of a hyperdiverse lineage of mushroom-forming fungi.</title>
        <authorList>
            <person name="Looney B."/>
            <person name="Miyauchi S."/>
            <person name="Morin E."/>
            <person name="Drula E."/>
            <person name="Courty P.E."/>
            <person name="Kohler A."/>
            <person name="Kuo A."/>
            <person name="LaButti K."/>
            <person name="Pangilinan J."/>
            <person name="Lipzen A."/>
            <person name="Riley R."/>
            <person name="Andreopoulos W."/>
            <person name="He G."/>
            <person name="Johnson J."/>
            <person name="Nolan M."/>
            <person name="Tritt A."/>
            <person name="Barry K.W."/>
            <person name="Grigoriev I.V."/>
            <person name="Nagy L.G."/>
            <person name="Hibbett D."/>
            <person name="Henrissat B."/>
            <person name="Matheny P.B."/>
            <person name="Labbe J."/>
            <person name="Martin F.M."/>
        </authorList>
    </citation>
    <scope>NUCLEOTIDE SEQUENCE</scope>
    <source>
        <strain evidence="1">EC-137</strain>
    </source>
</reference>
<sequence length="230" mass="26577">MASEKPLVFYTGRTPNGYKVSVFLEELKAAYGGPDYDTHAFNIWENKQKEPWFIAINPNGRIPAITDRSRNNFNVFESAAILLYLAQHYDKEKRFTFDPVTEPDDYSEMLQWIFFAHGGVGPMNGQANFFTHYAPEKIPYAINRYVNETKRLYSVLEIRLKDRDYLAGPGRGKYTIADSNLWGWIHIHAYSITPTLDEWPVLKAWYNRLAARPAHQAGLNVPPVGWDKKQ</sequence>
<protein>
    <submittedName>
        <fullName evidence="1">Glutathione S-transferase-like protein</fullName>
    </submittedName>
</protein>
<comment type="caution">
    <text evidence="1">The sequence shown here is derived from an EMBL/GenBank/DDBJ whole genome shotgun (WGS) entry which is preliminary data.</text>
</comment>
<dbReference type="EMBL" id="MU273486">
    <property type="protein sequence ID" value="KAI0035338.1"/>
    <property type="molecule type" value="Genomic_DNA"/>
</dbReference>
<accession>A0ACB8QU28</accession>
<dbReference type="Proteomes" id="UP000814128">
    <property type="component" value="Unassembled WGS sequence"/>
</dbReference>
<gene>
    <name evidence="1" type="ORF">K488DRAFT_43574</name>
</gene>
<proteinExistence type="predicted"/>
<reference evidence="1" key="1">
    <citation type="submission" date="2021-02" db="EMBL/GenBank/DDBJ databases">
        <authorList>
            <consortium name="DOE Joint Genome Institute"/>
            <person name="Ahrendt S."/>
            <person name="Looney B.P."/>
            <person name="Miyauchi S."/>
            <person name="Morin E."/>
            <person name="Drula E."/>
            <person name="Courty P.E."/>
            <person name="Chicoki N."/>
            <person name="Fauchery L."/>
            <person name="Kohler A."/>
            <person name="Kuo A."/>
            <person name="Labutti K."/>
            <person name="Pangilinan J."/>
            <person name="Lipzen A."/>
            <person name="Riley R."/>
            <person name="Andreopoulos W."/>
            <person name="He G."/>
            <person name="Johnson J."/>
            <person name="Barry K.W."/>
            <person name="Grigoriev I.V."/>
            <person name="Nagy L."/>
            <person name="Hibbett D."/>
            <person name="Henrissat B."/>
            <person name="Matheny P.B."/>
            <person name="Labbe J."/>
            <person name="Martin F."/>
        </authorList>
    </citation>
    <scope>NUCLEOTIDE SEQUENCE</scope>
    <source>
        <strain evidence="1">EC-137</strain>
    </source>
</reference>
<keyword evidence="2" id="KW-1185">Reference proteome</keyword>
<evidence type="ECO:0000313" key="2">
    <source>
        <dbReference type="Proteomes" id="UP000814128"/>
    </source>
</evidence>